<sequence length="97" mass="10897">MEQLRFLATARPKTDHWLQNMTDEEKAVMGQHFAYANQTFAEGKIVFAGACLDGAMGIIVYEAATEAEAYELYSNDPLVKSGIVHTEFHPFRVGLMR</sequence>
<protein>
    <recommendedName>
        <fullName evidence="2">YCII-related domain-containing protein</fullName>
    </recommendedName>
</protein>
<dbReference type="SUPFAM" id="SSF54909">
    <property type="entry name" value="Dimeric alpha+beta barrel"/>
    <property type="match status" value="1"/>
</dbReference>
<dbReference type="EMBL" id="VNJI01000006">
    <property type="protein sequence ID" value="TVY10824.1"/>
    <property type="molecule type" value="Genomic_DNA"/>
</dbReference>
<dbReference type="RefSeq" id="WP_144844878.1">
    <property type="nucleotide sequence ID" value="NZ_VNJI01000006.1"/>
</dbReference>
<organism evidence="3 4">
    <name type="scientific">Paenibacillus cremeus</name>
    <dbReference type="NCBI Taxonomy" id="2163881"/>
    <lineage>
        <taxon>Bacteria</taxon>
        <taxon>Bacillati</taxon>
        <taxon>Bacillota</taxon>
        <taxon>Bacilli</taxon>
        <taxon>Bacillales</taxon>
        <taxon>Paenibacillaceae</taxon>
        <taxon>Paenibacillus</taxon>
    </lineage>
</organism>
<keyword evidence="4" id="KW-1185">Reference proteome</keyword>
<name>A0A559KFB6_9BACL</name>
<dbReference type="AlphaFoldDB" id="A0A559KFB6"/>
<accession>A0A559KFB6</accession>
<feature type="domain" description="YCII-related" evidence="2">
    <location>
        <begin position="8"/>
        <end position="84"/>
    </location>
</feature>
<dbReference type="Pfam" id="PF03795">
    <property type="entry name" value="YCII"/>
    <property type="match status" value="1"/>
</dbReference>
<dbReference type="InterPro" id="IPR011008">
    <property type="entry name" value="Dimeric_a/b-barrel"/>
</dbReference>
<reference evidence="3 4" key="1">
    <citation type="submission" date="2019-07" db="EMBL/GenBank/DDBJ databases">
        <authorList>
            <person name="Kim J."/>
        </authorList>
    </citation>
    <scope>NUCLEOTIDE SEQUENCE [LARGE SCALE GENOMIC DNA]</scope>
    <source>
        <strain evidence="3 4">JC52</strain>
    </source>
</reference>
<dbReference type="InterPro" id="IPR005545">
    <property type="entry name" value="YCII"/>
</dbReference>
<evidence type="ECO:0000259" key="2">
    <source>
        <dbReference type="Pfam" id="PF03795"/>
    </source>
</evidence>
<dbReference type="OrthoDB" id="8589613at2"/>
<gene>
    <name evidence="3" type="ORF">FPZ49_06930</name>
</gene>
<evidence type="ECO:0000313" key="4">
    <source>
        <dbReference type="Proteomes" id="UP000317036"/>
    </source>
</evidence>
<comment type="similarity">
    <text evidence="1">Belongs to the YciI family.</text>
</comment>
<comment type="caution">
    <text evidence="3">The sequence shown here is derived from an EMBL/GenBank/DDBJ whole genome shotgun (WGS) entry which is preliminary data.</text>
</comment>
<dbReference type="Gene3D" id="3.30.70.1060">
    <property type="entry name" value="Dimeric alpha+beta barrel"/>
    <property type="match status" value="1"/>
</dbReference>
<evidence type="ECO:0000313" key="3">
    <source>
        <dbReference type="EMBL" id="TVY10824.1"/>
    </source>
</evidence>
<evidence type="ECO:0000256" key="1">
    <source>
        <dbReference type="ARBA" id="ARBA00007689"/>
    </source>
</evidence>
<dbReference type="Proteomes" id="UP000317036">
    <property type="component" value="Unassembled WGS sequence"/>
</dbReference>
<proteinExistence type="inferred from homology"/>